<keyword evidence="10" id="KW-1185">Reference proteome</keyword>
<dbReference type="Proteomes" id="UP000636793">
    <property type="component" value="Unassembled WGS sequence"/>
</dbReference>
<dbReference type="Gene3D" id="1.20.1640.10">
    <property type="entry name" value="Multidrug efflux transporter AcrB transmembrane domain"/>
    <property type="match status" value="2"/>
</dbReference>
<feature type="transmembrane region" description="Helical" evidence="7">
    <location>
        <begin position="633"/>
        <end position="654"/>
    </location>
</feature>
<proteinExistence type="inferred from homology"/>
<feature type="transmembrane region" description="Helical" evidence="7">
    <location>
        <begin position="352"/>
        <end position="370"/>
    </location>
</feature>
<dbReference type="InterPro" id="IPR000731">
    <property type="entry name" value="SSD"/>
</dbReference>
<feature type="transmembrane region" description="Helical" evidence="7">
    <location>
        <begin position="260"/>
        <end position="281"/>
    </location>
</feature>
<evidence type="ECO:0000259" key="8">
    <source>
        <dbReference type="PROSITE" id="PS50156"/>
    </source>
</evidence>
<reference evidence="9" key="2">
    <citation type="submission" date="2020-09" db="EMBL/GenBank/DDBJ databases">
        <authorList>
            <person name="Sun Q."/>
            <person name="Zhou Y."/>
        </authorList>
    </citation>
    <scope>NUCLEOTIDE SEQUENCE</scope>
    <source>
        <strain evidence="9">CGMCC 1.15085</strain>
    </source>
</reference>
<evidence type="ECO:0000256" key="7">
    <source>
        <dbReference type="SAM" id="Phobius"/>
    </source>
</evidence>
<dbReference type="PROSITE" id="PS50156">
    <property type="entry name" value="SSD"/>
    <property type="match status" value="2"/>
</dbReference>
<feature type="transmembrane region" description="Helical" evidence="7">
    <location>
        <begin position="293"/>
        <end position="316"/>
    </location>
</feature>
<comment type="subcellular location">
    <subcellularLocation>
        <location evidence="1">Cell membrane</location>
        <topology evidence="1">Multi-pass membrane protein</topology>
    </subcellularLocation>
</comment>
<feature type="transmembrane region" description="Helical" evidence="7">
    <location>
        <begin position="159"/>
        <end position="177"/>
    </location>
</feature>
<organism evidence="9 10">
    <name type="scientific">Flexivirga endophytica</name>
    <dbReference type="NCBI Taxonomy" id="1849103"/>
    <lineage>
        <taxon>Bacteria</taxon>
        <taxon>Bacillati</taxon>
        <taxon>Actinomycetota</taxon>
        <taxon>Actinomycetes</taxon>
        <taxon>Micrococcales</taxon>
        <taxon>Dermacoccaceae</taxon>
        <taxon>Flexivirga</taxon>
    </lineage>
</organism>
<evidence type="ECO:0000256" key="4">
    <source>
        <dbReference type="ARBA" id="ARBA00022692"/>
    </source>
</evidence>
<keyword evidence="4 7" id="KW-0812">Transmembrane</keyword>
<dbReference type="InterPro" id="IPR050545">
    <property type="entry name" value="Mycobact_MmpL"/>
</dbReference>
<sequence>MLVVLWLVVGGITGPYSGKLSSVSTNDPAAFLPSSAEATQVNTLAKDFQGREVNPALIVYQRSDGITAADKKAVARKADSVRSIDGVVRGVVGPIPSKDGKALEVVVPLDGTLGDETATVVDQVRDRMESGLPPGMQAYVTGPAGFAADLGSAFTGIDGVLLLVAVAVVLVILIVVYRSPILPFVVLLSALFALSLASGVVYFLTDQGVLTLNGQSQGILLILVVGAATDYALLLASRFREELREEASRFAAMRIALRQSLEPILASGITVILALICLLVSDLNSTSSLGPVAAIGIACALASALTFLPAVLVLLGRAAYWPKRPKLGSEHPERSGVWGRVADLVARRSRPLWIGATLLLVVGCAFLPTLKASGVPQSALFLQTVESVTGQQVAADHFPGGTGSPVEIIGSAGKAEQLVATAGKVDGISSAQLLGDSGRPVGPGTPPKTVYGRVEIQAVLTDPPDSDAAIATVQQLREAARAVAPDTLVGGATAIQLDTQQTAERDRALIIPIVLAVVLILLMLVLRSVLAPVLLLASVVLSFAATLGVSALVFNHVLDFPGADPSVPLFGFVFLVALGVDYNIFLMTRVREEALRLGTHDGIRHGLAATGGVITSAGIVLAATFSALSVIPILFLAQIAFIVAFGVLLDTFLVRSLLVPALAEDIGPRIWWPSKSFR</sequence>
<dbReference type="PANTHER" id="PTHR33406:SF6">
    <property type="entry name" value="MEMBRANE PROTEIN YDGH-RELATED"/>
    <property type="match status" value="1"/>
</dbReference>
<comment type="similarity">
    <text evidence="2">Belongs to the resistance-nodulation-cell division (RND) (TC 2.A.6) family. MmpL subfamily.</text>
</comment>
<feature type="domain" description="SSD" evidence="8">
    <location>
        <begin position="534"/>
        <end position="664"/>
    </location>
</feature>
<keyword evidence="3" id="KW-1003">Cell membrane</keyword>
<feature type="transmembrane region" description="Helical" evidence="7">
    <location>
        <begin position="607"/>
        <end position="627"/>
    </location>
</feature>
<dbReference type="AlphaFoldDB" id="A0A916SZF0"/>
<dbReference type="Pfam" id="PF03176">
    <property type="entry name" value="MMPL"/>
    <property type="match status" value="2"/>
</dbReference>
<feature type="transmembrane region" description="Helical" evidence="7">
    <location>
        <begin position="217"/>
        <end position="239"/>
    </location>
</feature>
<keyword evidence="6 7" id="KW-0472">Membrane</keyword>
<dbReference type="SUPFAM" id="SSF82866">
    <property type="entry name" value="Multidrug efflux transporter AcrB transmembrane domain"/>
    <property type="match status" value="2"/>
</dbReference>
<evidence type="ECO:0000256" key="5">
    <source>
        <dbReference type="ARBA" id="ARBA00022989"/>
    </source>
</evidence>
<feature type="transmembrane region" description="Helical" evidence="7">
    <location>
        <begin position="508"/>
        <end position="526"/>
    </location>
</feature>
<dbReference type="EMBL" id="BMHI01000002">
    <property type="protein sequence ID" value="GGB24293.1"/>
    <property type="molecule type" value="Genomic_DNA"/>
</dbReference>
<dbReference type="GO" id="GO:0005886">
    <property type="term" value="C:plasma membrane"/>
    <property type="evidence" value="ECO:0007669"/>
    <property type="project" value="UniProtKB-SubCell"/>
</dbReference>
<feature type="transmembrane region" description="Helical" evidence="7">
    <location>
        <begin position="533"/>
        <end position="554"/>
    </location>
</feature>
<accession>A0A916SZF0</accession>
<evidence type="ECO:0000313" key="10">
    <source>
        <dbReference type="Proteomes" id="UP000636793"/>
    </source>
</evidence>
<comment type="caution">
    <text evidence="9">The sequence shown here is derived from an EMBL/GenBank/DDBJ whole genome shotgun (WGS) entry which is preliminary data.</text>
</comment>
<evidence type="ECO:0000256" key="6">
    <source>
        <dbReference type="ARBA" id="ARBA00023136"/>
    </source>
</evidence>
<name>A0A916SZF0_9MICO</name>
<feature type="transmembrane region" description="Helical" evidence="7">
    <location>
        <begin position="184"/>
        <end position="205"/>
    </location>
</feature>
<dbReference type="PANTHER" id="PTHR33406">
    <property type="entry name" value="MEMBRANE PROTEIN MJ1562-RELATED"/>
    <property type="match status" value="1"/>
</dbReference>
<dbReference type="InterPro" id="IPR004869">
    <property type="entry name" value="MMPL_dom"/>
</dbReference>
<evidence type="ECO:0000256" key="2">
    <source>
        <dbReference type="ARBA" id="ARBA00010157"/>
    </source>
</evidence>
<keyword evidence="5 7" id="KW-1133">Transmembrane helix</keyword>
<evidence type="ECO:0000256" key="3">
    <source>
        <dbReference type="ARBA" id="ARBA00022475"/>
    </source>
</evidence>
<protein>
    <submittedName>
        <fullName evidence="9">Membrane protein</fullName>
    </submittedName>
</protein>
<feature type="domain" description="SSD" evidence="8">
    <location>
        <begin position="182"/>
        <end position="314"/>
    </location>
</feature>
<evidence type="ECO:0000256" key="1">
    <source>
        <dbReference type="ARBA" id="ARBA00004651"/>
    </source>
</evidence>
<evidence type="ECO:0000313" key="9">
    <source>
        <dbReference type="EMBL" id="GGB24293.1"/>
    </source>
</evidence>
<gene>
    <name evidence="9" type="ORF">GCM10011492_12800</name>
</gene>
<feature type="transmembrane region" description="Helical" evidence="7">
    <location>
        <begin position="566"/>
        <end position="586"/>
    </location>
</feature>
<reference evidence="9" key="1">
    <citation type="journal article" date="2014" name="Int. J. Syst. Evol. Microbiol.">
        <title>Complete genome sequence of Corynebacterium casei LMG S-19264T (=DSM 44701T), isolated from a smear-ripened cheese.</title>
        <authorList>
            <consortium name="US DOE Joint Genome Institute (JGI-PGF)"/>
            <person name="Walter F."/>
            <person name="Albersmeier A."/>
            <person name="Kalinowski J."/>
            <person name="Ruckert C."/>
        </authorList>
    </citation>
    <scope>NUCLEOTIDE SEQUENCE</scope>
    <source>
        <strain evidence="9">CGMCC 1.15085</strain>
    </source>
</reference>